<feature type="non-terminal residue" evidence="2">
    <location>
        <position position="164"/>
    </location>
</feature>
<dbReference type="OrthoDB" id="8954335at2759"/>
<name>A0A0D0B0B4_9AGAR</name>
<feature type="domain" description="G" evidence="1">
    <location>
        <begin position="4"/>
        <end position="98"/>
    </location>
</feature>
<dbReference type="EMBL" id="KN834797">
    <property type="protein sequence ID" value="KIK56475.1"/>
    <property type="molecule type" value="Genomic_DNA"/>
</dbReference>
<gene>
    <name evidence="2" type="ORF">GYMLUDRAFT_120326</name>
</gene>
<dbReference type="Gene3D" id="3.40.50.300">
    <property type="entry name" value="P-loop containing nucleotide triphosphate hydrolases"/>
    <property type="match status" value="1"/>
</dbReference>
<dbReference type="CDD" id="cd00882">
    <property type="entry name" value="Ras_like_GTPase"/>
    <property type="match status" value="1"/>
</dbReference>
<proteinExistence type="predicted"/>
<organism evidence="2 3">
    <name type="scientific">Collybiopsis luxurians FD-317 M1</name>
    <dbReference type="NCBI Taxonomy" id="944289"/>
    <lineage>
        <taxon>Eukaryota</taxon>
        <taxon>Fungi</taxon>
        <taxon>Dikarya</taxon>
        <taxon>Basidiomycota</taxon>
        <taxon>Agaricomycotina</taxon>
        <taxon>Agaricomycetes</taxon>
        <taxon>Agaricomycetidae</taxon>
        <taxon>Agaricales</taxon>
        <taxon>Marasmiineae</taxon>
        <taxon>Omphalotaceae</taxon>
        <taxon>Collybiopsis</taxon>
        <taxon>Collybiopsis luxurians</taxon>
    </lineage>
</organism>
<keyword evidence="3" id="KW-1185">Reference proteome</keyword>
<feature type="non-terminal residue" evidence="2">
    <location>
        <position position="1"/>
    </location>
</feature>
<evidence type="ECO:0000259" key="1">
    <source>
        <dbReference type="Pfam" id="PF01926"/>
    </source>
</evidence>
<accession>A0A0D0B0B4</accession>
<dbReference type="AlphaFoldDB" id="A0A0D0B0B4"/>
<dbReference type="SUPFAM" id="SSF52540">
    <property type="entry name" value="P-loop containing nucleoside triphosphate hydrolases"/>
    <property type="match status" value="1"/>
</dbReference>
<dbReference type="GO" id="GO:0005525">
    <property type="term" value="F:GTP binding"/>
    <property type="evidence" value="ECO:0007669"/>
    <property type="project" value="InterPro"/>
</dbReference>
<evidence type="ECO:0000313" key="3">
    <source>
        <dbReference type="Proteomes" id="UP000053593"/>
    </source>
</evidence>
<dbReference type="InterPro" id="IPR027417">
    <property type="entry name" value="P-loop_NTPase"/>
</dbReference>
<reference evidence="2 3" key="1">
    <citation type="submission" date="2014-04" db="EMBL/GenBank/DDBJ databases">
        <title>Evolutionary Origins and Diversification of the Mycorrhizal Mutualists.</title>
        <authorList>
            <consortium name="DOE Joint Genome Institute"/>
            <consortium name="Mycorrhizal Genomics Consortium"/>
            <person name="Kohler A."/>
            <person name="Kuo A."/>
            <person name="Nagy L.G."/>
            <person name="Floudas D."/>
            <person name="Copeland A."/>
            <person name="Barry K.W."/>
            <person name="Cichocki N."/>
            <person name="Veneault-Fourrey C."/>
            <person name="LaButti K."/>
            <person name="Lindquist E.A."/>
            <person name="Lipzen A."/>
            <person name="Lundell T."/>
            <person name="Morin E."/>
            <person name="Murat C."/>
            <person name="Riley R."/>
            <person name="Ohm R."/>
            <person name="Sun H."/>
            <person name="Tunlid A."/>
            <person name="Henrissat B."/>
            <person name="Grigoriev I.V."/>
            <person name="Hibbett D.S."/>
            <person name="Martin F."/>
        </authorList>
    </citation>
    <scope>NUCLEOTIDE SEQUENCE [LARGE SCALE GENOMIC DNA]</scope>
    <source>
        <strain evidence="2 3">FD-317 M1</strain>
    </source>
</reference>
<dbReference type="HOGENOM" id="CLU_050405_1_0_1"/>
<sequence length="164" mass="17698">AQNIVFFGSTGCGKSSVVNMILGSAKAPISSGAEGCTFEGKPYSVTIGATGYVLWDTAGLDEGREGRVVSKQALKDLSNLVLRLSLSGGVSLLVLVMRGPRITEAILKNYQTFYDGFCNKNVPIVIVVTGMENEDNMDEWWIRNGPSFTKRKMFFKGSACITAI</sequence>
<protein>
    <recommendedName>
        <fullName evidence="1">G domain-containing protein</fullName>
    </recommendedName>
</protein>
<dbReference type="Pfam" id="PF01926">
    <property type="entry name" value="MMR_HSR1"/>
    <property type="match status" value="1"/>
</dbReference>
<dbReference type="InterPro" id="IPR006073">
    <property type="entry name" value="GTP-bd"/>
</dbReference>
<dbReference type="Proteomes" id="UP000053593">
    <property type="component" value="Unassembled WGS sequence"/>
</dbReference>
<evidence type="ECO:0000313" key="2">
    <source>
        <dbReference type="EMBL" id="KIK56475.1"/>
    </source>
</evidence>